<accession>A0A3S3VTV0</accession>
<dbReference type="Proteomes" id="UP000286701">
    <property type="component" value="Unassembled WGS sequence"/>
</dbReference>
<keyword evidence="3" id="KW-1185">Reference proteome</keyword>
<dbReference type="PANTHER" id="PTHR30092">
    <property type="entry name" value="INNER MEMBRANE PROTEIN CRED"/>
    <property type="match status" value="1"/>
</dbReference>
<dbReference type="EMBL" id="SBIW01000002">
    <property type="protein sequence ID" value="RWY55758.1"/>
    <property type="molecule type" value="Genomic_DNA"/>
</dbReference>
<feature type="transmembrane region" description="Helical" evidence="1">
    <location>
        <begin position="12"/>
        <end position="33"/>
    </location>
</feature>
<feature type="transmembrane region" description="Helical" evidence="1">
    <location>
        <begin position="385"/>
        <end position="405"/>
    </location>
</feature>
<dbReference type="GO" id="GO:0009055">
    <property type="term" value="F:electron transfer activity"/>
    <property type="evidence" value="ECO:0007669"/>
    <property type="project" value="InterPro"/>
</dbReference>
<feature type="transmembrane region" description="Helical" evidence="1">
    <location>
        <begin position="332"/>
        <end position="353"/>
    </location>
</feature>
<dbReference type="NCBIfam" id="NF008712">
    <property type="entry name" value="PRK11715.1-1"/>
    <property type="match status" value="1"/>
</dbReference>
<gene>
    <name evidence="2" type="primary">creD</name>
    <name evidence="2" type="ORF">EPL05_05115</name>
</gene>
<dbReference type="PIRSF" id="PIRSF004548">
    <property type="entry name" value="CreD"/>
    <property type="match status" value="1"/>
</dbReference>
<keyword evidence="1" id="KW-1133">Transmembrane helix</keyword>
<evidence type="ECO:0000256" key="1">
    <source>
        <dbReference type="SAM" id="Phobius"/>
    </source>
</evidence>
<keyword evidence="1" id="KW-0812">Transmembrane</keyword>
<dbReference type="Pfam" id="PF06123">
    <property type="entry name" value="CreD"/>
    <property type="match status" value="1"/>
</dbReference>
<dbReference type="InterPro" id="IPR035973">
    <property type="entry name" value="Cyt_c_oxidase_su3-like_sf"/>
</dbReference>
<evidence type="ECO:0000313" key="3">
    <source>
        <dbReference type="Proteomes" id="UP000286701"/>
    </source>
</evidence>
<dbReference type="RefSeq" id="WP_128532747.1">
    <property type="nucleotide sequence ID" value="NZ_SBIW01000002.1"/>
</dbReference>
<comment type="caution">
    <text evidence="2">The sequence shown here is derived from an EMBL/GenBank/DDBJ whole genome shotgun (WGS) entry which is preliminary data.</text>
</comment>
<name>A0A3S3VTV0_9SPHI</name>
<organism evidence="2 3">
    <name type="scientific">Mucilaginibacter gilvus</name>
    <dbReference type="NCBI Taxonomy" id="2305909"/>
    <lineage>
        <taxon>Bacteria</taxon>
        <taxon>Pseudomonadati</taxon>
        <taxon>Bacteroidota</taxon>
        <taxon>Sphingobacteriia</taxon>
        <taxon>Sphingobacteriales</taxon>
        <taxon>Sphingobacteriaceae</taxon>
        <taxon>Mucilaginibacter</taxon>
    </lineage>
</organism>
<dbReference type="GO" id="GO:0005886">
    <property type="term" value="C:plasma membrane"/>
    <property type="evidence" value="ECO:0007669"/>
    <property type="project" value="TreeGrafter"/>
</dbReference>
<dbReference type="AlphaFoldDB" id="A0A3S3VTV0"/>
<dbReference type="OrthoDB" id="9791851at2"/>
<feature type="transmembrane region" description="Helical" evidence="1">
    <location>
        <begin position="359"/>
        <end position="378"/>
    </location>
</feature>
<reference evidence="2 3" key="1">
    <citation type="submission" date="2019-01" db="EMBL/GenBank/DDBJ databases">
        <title>Mucilaginibacter antarcticum sp. nov., isolated from antarctic soil.</title>
        <authorList>
            <person name="Yan Y.-Q."/>
            <person name="Du Z.-J."/>
        </authorList>
    </citation>
    <scope>NUCLEOTIDE SEQUENCE [LARGE SCALE GENOMIC DNA]</scope>
    <source>
        <strain evidence="2 3">F01003</strain>
    </source>
</reference>
<dbReference type="InterPro" id="IPR010364">
    <property type="entry name" value="Uncharacterised_IM_CreD"/>
</dbReference>
<feature type="transmembrane region" description="Helical" evidence="1">
    <location>
        <begin position="411"/>
        <end position="429"/>
    </location>
</feature>
<protein>
    <submittedName>
        <fullName evidence="2">Cell envelope integrity protein CreD</fullName>
    </submittedName>
</protein>
<dbReference type="SUPFAM" id="SSF81452">
    <property type="entry name" value="Cytochrome c oxidase subunit III-like"/>
    <property type="match status" value="1"/>
</dbReference>
<keyword evidence="1" id="KW-0472">Membrane</keyword>
<proteinExistence type="predicted"/>
<evidence type="ECO:0000313" key="2">
    <source>
        <dbReference type="EMBL" id="RWY55758.1"/>
    </source>
</evidence>
<feature type="transmembrane region" description="Helical" evidence="1">
    <location>
        <begin position="307"/>
        <end position="325"/>
    </location>
</feature>
<sequence length="438" mass="49242">MIDQIPQQPKKWYQGSILVKLTVITLIILALLVPSSWIQGLIDERQESQSKIGTQVSDSWSGSQLIQGPVLMIPYHKQPMAANSTVGYIYLLPDDVHIKANLKTQLFKQGVFDVTVYTSKVGVQGNFAQPNLVKLGIAPGQVMYDKARLLFSISDIKGLLNNPSVKIQGQNYTPEPASGDINPFEQSLQVNFALPATGIIAFNYDLDLKGSNDINFLHIGKTTDVQFISDWKTPRYNGRYLPDTRDTTADGSGAKWHMLYYNRPFPQQWLNDNTILSNSKAIAEATFGVRLQQPVDEYRKVTRTNKYATLIILLTFVSLFLTELIRRQPIHLFNYTLIGAAMIVYYTLLLSFAEQVGYNYAYLISSTATIALISFFTASLLHNKAAAALFAFILTIFYGFIFIIIQLEEYSLLVGGIALFIIVAALMYFSRKINWDSH</sequence>
<dbReference type="PANTHER" id="PTHR30092:SF0">
    <property type="entry name" value="INNER MEMBRANE PROTEIN CRED"/>
    <property type="match status" value="1"/>
</dbReference>